<dbReference type="GO" id="GO:0015171">
    <property type="term" value="F:amino acid transmembrane transporter activity"/>
    <property type="evidence" value="ECO:0007669"/>
    <property type="project" value="TreeGrafter"/>
</dbReference>
<dbReference type="InterPro" id="IPR004841">
    <property type="entry name" value="AA-permease/SLC12A_dom"/>
</dbReference>
<feature type="transmembrane region" description="Helical" evidence="7">
    <location>
        <begin position="467"/>
        <end position="484"/>
    </location>
</feature>
<evidence type="ECO:0000256" key="2">
    <source>
        <dbReference type="ARBA" id="ARBA00022448"/>
    </source>
</evidence>
<organism evidence="9 10">
    <name type="scientific">Hortaea werneckii</name>
    <name type="common">Black yeast</name>
    <name type="synonym">Cladosporium werneckii</name>
    <dbReference type="NCBI Taxonomy" id="91943"/>
    <lineage>
        <taxon>Eukaryota</taxon>
        <taxon>Fungi</taxon>
        <taxon>Dikarya</taxon>
        <taxon>Ascomycota</taxon>
        <taxon>Pezizomycotina</taxon>
        <taxon>Dothideomycetes</taxon>
        <taxon>Dothideomycetidae</taxon>
        <taxon>Mycosphaerellales</taxon>
        <taxon>Teratosphaeriaceae</taxon>
        <taxon>Hortaea</taxon>
    </lineage>
</organism>
<reference evidence="9 10" key="1">
    <citation type="journal article" date="2018" name="BMC Genomics">
        <title>Genomic evidence for intraspecific hybridization in a clonal and extremely halotolerant yeast.</title>
        <authorList>
            <person name="Gostincar C."/>
            <person name="Stajich J.E."/>
            <person name="Zupancic J."/>
            <person name="Zalar P."/>
            <person name="Gunde-Cimerman N."/>
        </authorList>
    </citation>
    <scope>NUCLEOTIDE SEQUENCE [LARGE SCALE GENOMIC DNA]</scope>
    <source>
        <strain evidence="9 10">EXF-10513</strain>
    </source>
</reference>
<dbReference type="AlphaFoldDB" id="A0A3M7HK73"/>
<evidence type="ECO:0000256" key="1">
    <source>
        <dbReference type="ARBA" id="ARBA00004141"/>
    </source>
</evidence>
<keyword evidence="6 7" id="KW-0472">Membrane</keyword>
<feature type="transmembrane region" description="Helical" evidence="7">
    <location>
        <begin position="429"/>
        <end position="455"/>
    </location>
</feature>
<feature type="transmembrane region" description="Helical" evidence="7">
    <location>
        <begin position="157"/>
        <end position="181"/>
    </location>
</feature>
<feature type="transmembrane region" description="Helical" evidence="7">
    <location>
        <begin position="317"/>
        <end position="338"/>
    </location>
</feature>
<evidence type="ECO:0000256" key="6">
    <source>
        <dbReference type="ARBA" id="ARBA00023136"/>
    </source>
</evidence>
<dbReference type="PANTHER" id="PTHR43341:SF1">
    <property type="entry name" value="GENERAL AMINO-ACID PERMEASE GAP1"/>
    <property type="match status" value="1"/>
</dbReference>
<evidence type="ECO:0000313" key="10">
    <source>
        <dbReference type="Proteomes" id="UP000269539"/>
    </source>
</evidence>
<feature type="domain" description="Amino acid permease/ SLC12A" evidence="8">
    <location>
        <begin position="47"/>
        <end position="493"/>
    </location>
</feature>
<evidence type="ECO:0000313" key="9">
    <source>
        <dbReference type="EMBL" id="RMZ13547.1"/>
    </source>
</evidence>
<comment type="subcellular location">
    <subcellularLocation>
        <location evidence="1">Membrane</location>
        <topology evidence="1">Multi-pass membrane protein</topology>
    </subcellularLocation>
</comment>
<keyword evidence="2" id="KW-0813">Transport</keyword>
<dbReference type="Gene3D" id="1.20.1740.10">
    <property type="entry name" value="Amino acid/polyamine transporter I"/>
    <property type="match status" value="1"/>
</dbReference>
<dbReference type="EMBL" id="QWIO01000020">
    <property type="protein sequence ID" value="RMZ13547.1"/>
    <property type="molecule type" value="Genomic_DNA"/>
</dbReference>
<feature type="transmembrane region" description="Helical" evidence="7">
    <location>
        <begin position="74"/>
        <end position="91"/>
    </location>
</feature>
<feature type="transmembrane region" description="Helical" evidence="7">
    <location>
        <begin position="261"/>
        <end position="284"/>
    </location>
</feature>
<feature type="transmembrane region" description="Helical" evidence="7">
    <location>
        <begin position="187"/>
        <end position="206"/>
    </location>
</feature>
<dbReference type="PIRSF" id="PIRSF006060">
    <property type="entry name" value="AA_transporter"/>
    <property type="match status" value="1"/>
</dbReference>
<accession>A0A3M7HK73</accession>
<dbReference type="PANTHER" id="PTHR43341">
    <property type="entry name" value="AMINO ACID PERMEASE"/>
    <property type="match status" value="1"/>
</dbReference>
<dbReference type="Pfam" id="PF00324">
    <property type="entry name" value="AA_permease"/>
    <property type="match status" value="1"/>
</dbReference>
<keyword evidence="4" id="KW-0029">Amino-acid transport</keyword>
<evidence type="ECO:0000256" key="4">
    <source>
        <dbReference type="ARBA" id="ARBA00022970"/>
    </source>
</evidence>
<sequence length="534" mass="58470">MSDKKAFGEPVAADTDTTKDLDVGEIVSQSQEAEDGQYQRTISSRQIHVMSLGGQIGAGIFISSGKNLRDGGPASLLLAFATVCTCVWAMLQSVSEMTIAFPVSGNYIDFADRFVDPALGFAGGFSMWLGWTAIVASEATFFSVLVNYWAQDRVHEAVWFSLFLFCIFVIFALPNSAFAWFEYATAVLKIFALIVFIIVAFALVLGAGPDGYTWQNGLAFRNGFKGYGNSVLLAILAIGDNSFTGFIAGEAVSPRYSVAHAVNLIPVRGTAFYLISMMFIGLLVPANSDRLLGGSGVAASPFVISINEAGIKGLPDLLNVLIMFAVLSIAAESVYVASRILRAMSHQRLIPPWIARVDRRGRPRTALAITLGVDVALTYCNLSADGIEISTTGYFCVWIVVGITSLRFRTALKAQNDPLFQGNYAWKCAVWPFPPIWLLVCCTLYTGCSVYLALYPIGADAPSAYSFFQYMISLLLIISTGLGYKTIFRTKLRDPATVDLKTGRRPLGVQEMEMLDDYYALPPWRRLWAYVKLW</sequence>
<evidence type="ECO:0000256" key="5">
    <source>
        <dbReference type="ARBA" id="ARBA00022989"/>
    </source>
</evidence>
<evidence type="ECO:0000259" key="8">
    <source>
        <dbReference type="Pfam" id="PF00324"/>
    </source>
</evidence>
<proteinExistence type="predicted"/>
<feature type="transmembrane region" description="Helical" evidence="7">
    <location>
        <begin position="227"/>
        <end position="249"/>
    </location>
</feature>
<evidence type="ECO:0000256" key="7">
    <source>
        <dbReference type="SAM" id="Phobius"/>
    </source>
</evidence>
<keyword evidence="5 7" id="KW-1133">Transmembrane helix</keyword>
<protein>
    <recommendedName>
        <fullName evidence="8">Amino acid permease/ SLC12A domain-containing protein</fullName>
    </recommendedName>
</protein>
<evidence type="ECO:0000256" key="3">
    <source>
        <dbReference type="ARBA" id="ARBA00022692"/>
    </source>
</evidence>
<feature type="transmembrane region" description="Helical" evidence="7">
    <location>
        <begin position="128"/>
        <end position="150"/>
    </location>
</feature>
<name>A0A3M7HK73_HORWE</name>
<gene>
    <name evidence="9" type="ORF">D0864_00416</name>
</gene>
<feature type="transmembrane region" description="Helical" evidence="7">
    <location>
        <begin position="291"/>
        <end position="311"/>
    </location>
</feature>
<dbReference type="Proteomes" id="UP000269539">
    <property type="component" value="Unassembled WGS sequence"/>
</dbReference>
<comment type="caution">
    <text evidence="9">The sequence shown here is derived from an EMBL/GenBank/DDBJ whole genome shotgun (WGS) entry which is preliminary data.</text>
</comment>
<keyword evidence="3 7" id="KW-0812">Transmembrane</keyword>
<dbReference type="GO" id="GO:0016020">
    <property type="term" value="C:membrane"/>
    <property type="evidence" value="ECO:0007669"/>
    <property type="project" value="UniProtKB-SubCell"/>
</dbReference>
<dbReference type="InterPro" id="IPR050524">
    <property type="entry name" value="APC_YAT"/>
</dbReference>